<evidence type="ECO:0000313" key="1">
    <source>
        <dbReference type="EMBL" id="KAL0274607.1"/>
    </source>
</evidence>
<comment type="caution">
    <text evidence="1">The sequence shown here is derived from an EMBL/GenBank/DDBJ whole genome shotgun (WGS) entry which is preliminary data.</text>
</comment>
<organism evidence="1">
    <name type="scientific">Menopon gallinae</name>
    <name type="common">poultry shaft louse</name>
    <dbReference type="NCBI Taxonomy" id="328185"/>
    <lineage>
        <taxon>Eukaryota</taxon>
        <taxon>Metazoa</taxon>
        <taxon>Ecdysozoa</taxon>
        <taxon>Arthropoda</taxon>
        <taxon>Hexapoda</taxon>
        <taxon>Insecta</taxon>
        <taxon>Pterygota</taxon>
        <taxon>Neoptera</taxon>
        <taxon>Paraneoptera</taxon>
        <taxon>Psocodea</taxon>
        <taxon>Troctomorpha</taxon>
        <taxon>Phthiraptera</taxon>
        <taxon>Amblycera</taxon>
        <taxon>Menoponidae</taxon>
        <taxon>Menopon</taxon>
    </lineage>
</organism>
<protein>
    <submittedName>
        <fullName evidence="1">Uncharacterized protein</fullName>
    </submittedName>
</protein>
<dbReference type="AlphaFoldDB" id="A0AAW2HXT4"/>
<gene>
    <name evidence="1" type="ORF">PYX00_002703</name>
</gene>
<name>A0AAW2HXT4_9NEOP</name>
<accession>A0AAW2HXT4</accession>
<reference evidence="1" key="1">
    <citation type="journal article" date="2024" name="Gigascience">
        <title>Chromosome-level genome of the poultry shaft louse Menopon gallinae provides insight into the host-switching and adaptive evolution of parasitic lice.</title>
        <authorList>
            <person name="Xu Y."/>
            <person name="Ma L."/>
            <person name="Liu S."/>
            <person name="Liang Y."/>
            <person name="Liu Q."/>
            <person name="He Z."/>
            <person name="Tian L."/>
            <person name="Duan Y."/>
            <person name="Cai W."/>
            <person name="Li H."/>
            <person name="Song F."/>
        </authorList>
    </citation>
    <scope>NUCLEOTIDE SEQUENCE</scope>
    <source>
        <strain evidence="1">Cailab_2023a</strain>
    </source>
</reference>
<proteinExistence type="predicted"/>
<dbReference type="EMBL" id="JARGDH010000002">
    <property type="protein sequence ID" value="KAL0274607.1"/>
    <property type="molecule type" value="Genomic_DNA"/>
</dbReference>
<sequence length="50" mass="5743">MNEEDLQLAKVLVGMELSNSDPTMKKSVVGKVKERVFRYDITLTKWLTSI</sequence>